<dbReference type="FunFam" id="1.10.10.10:FF:000001">
    <property type="entry name" value="LysR family transcriptional regulator"/>
    <property type="match status" value="1"/>
</dbReference>
<dbReference type="Pfam" id="PF00126">
    <property type="entry name" value="HTH_1"/>
    <property type="match status" value="1"/>
</dbReference>
<keyword evidence="3" id="KW-0238">DNA-binding</keyword>
<feature type="domain" description="HTH lysR-type" evidence="5">
    <location>
        <begin position="1"/>
        <end position="57"/>
    </location>
</feature>
<sequence>MDIRNIKTFQTIIRLGSFQRAAEELQYGQSTVTMHIQKLESDLGVKLLERGKKLTLTEAGRLFHQNADLLLKDYDFLQASMDELVKGDAGIIRLGVMEPTASYRLPQLLGPFLRQHPKVKVSIHIGNTTVLGQMLHEGSIDMAICSTPNTGLDHAFEPLFIERLALLIPETHPLASKASIHLRDLQHEHLLITNSQCPYRQKLENALLENGGSPYSGMEIGNMAALKYYVQADFGIAVVPVITATPNPQGTVLKPIVDLDSGLVTGLLRKMNGSSFSLATESLVDIFRKELRSPVTAS</sequence>
<dbReference type="Gene3D" id="3.40.190.10">
    <property type="entry name" value="Periplasmic binding protein-like II"/>
    <property type="match status" value="2"/>
</dbReference>
<dbReference type="InterPro" id="IPR036390">
    <property type="entry name" value="WH_DNA-bd_sf"/>
</dbReference>
<keyword evidence="7" id="KW-1185">Reference proteome</keyword>
<protein>
    <submittedName>
        <fullName evidence="6">LysR family transcriptional regulator</fullName>
    </submittedName>
</protein>
<accession>A0A1C0ZVG4</accession>
<dbReference type="PANTHER" id="PTHR30419">
    <property type="entry name" value="HTH-TYPE TRANSCRIPTIONAL REGULATOR YBHD"/>
    <property type="match status" value="1"/>
</dbReference>
<dbReference type="GO" id="GO:0003700">
    <property type="term" value="F:DNA-binding transcription factor activity"/>
    <property type="evidence" value="ECO:0007669"/>
    <property type="project" value="InterPro"/>
</dbReference>
<dbReference type="GO" id="GO:0005829">
    <property type="term" value="C:cytosol"/>
    <property type="evidence" value="ECO:0007669"/>
    <property type="project" value="TreeGrafter"/>
</dbReference>
<evidence type="ECO:0000256" key="1">
    <source>
        <dbReference type="ARBA" id="ARBA00009437"/>
    </source>
</evidence>
<keyword evidence="4" id="KW-0804">Transcription</keyword>
<dbReference type="OrthoDB" id="9803735at2"/>
<dbReference type="RefSeq" id="WP_065856078.1">
    <property type="nucleotide sequence ID" value="NZ_LYPC01000027.1"/>
</dbReference>
<dbReference type="Pfam" id="PF03466">
    <property type="entry name" value="LysR_substrate"/>
    <property type="match status" value="1"/>
</dbReference>
<keyword evidence="2" id="KW-0805">Transcription regulation</keyword>
<gene>
    <name evidence="6" type="ORF">A8709_30070</name>
</gene>
<evidence type="ECO:0000313" key="6">
    <source>
        <dbReference type="EMBL" id="OCT12101.1"/>
    </source>
</evidence>
<dbReference type="InterPro" id="IPR050950">
    <property type="entry name" value="HTH-type_LysR_regulators"/>
</dbReference>
<dbReference type="AlphaFoldDB" id="A0A1C0ZVG4"/>
<dbReference type="PROSITE" id="PS50931">
    <property type="entry name" value="HTH_LYSR"/>
    <property type="match status" value="1"/>
</dbReference>
<dbReference type="PRINTS" id="PR00039">
    <property type="entry name" value="HTHLYSR"/>
</dbReference>
<dbReference type="InterPro" id="IPR036388">
    <property type="entry name" value="WH-like_DNA-bd_sf"/>
</dbReference>
<evidence type="ECO:0000259" key="5">
    <source>
        <dbReference type="PROSITE" id="PS50931"/>
    </source>
</evidence>
<reference evidence="7" key="1">
    <citation type="submission" date="2016-05" db="EMBL/GenBank/DDBJ databases">
        <title>Paenibacillus oryzae. sp. nov., isolated from the rice root.</title>
        <authorList>
            <person name="Zhang J."/>
            <person name="Zhang X."/>
        </authorList>
    </citation>
    <scope>NUCLEOTIDE SEQUENCE [LARGE SCALE GENOMIC DNA]</scope>
    <source>
        <strain evidence="7">KCTC13222</strain>
    </source>
</reference>
<dbReference type="EMBL" id="LYPC01000027">
    <property type="protein sequence ID" value="OCT12101.1"/>
    <property type="molecule type" value="Genomic_DNA"/>
</dbReference>
<dbReference type="SUPFAM" id="SSF53850">
    <property type="entry name" value="Periplasmic binding protein-like II"/>
    <property type="match status" value="1"/>
</dbReference>
<dbReference type="SUPFAM" id="SSF46785">
    <property type="entry name" value="Winged helix' DNA-binding domain"/>
    <property type="match status" value="1"/>
</dbReference>
<dbReference type="PANTHER" id="PTHR30419:SF25">
    <property type="entry name" value="HTH-TYPE TRANSCRIPTIONAL REGULATOR YTLI"/>
    <property type="match status" value="1"/>
</dbReference>
<evidence type="ECO:0000256" key="2">
    <source>
        <dbReference type="ARBA" id="ARBA00023015"/>
    </source>
</evidence>
<proteinExistence type="inferred from homology"/>
<dbReference type="STRING" id="512399.A8709_30070"/>
<dbReference type="CDD" id="cd05466">
    <property type="entry name" value="PBP2_LTTR_substrate"/>
    <property type="match status" value="1"/>
</dbReference>
<dbReference type="GO" id="GO:0003677">
    <property type="term" value="F:DNA binding"/>
    <property type="evidence" value="ECO:0007669"/>
    <property type="project" value="UniProtKB-KW"/>
</dbReference>
<comment type="caution">
    <text evidence="6">The sequence shown here is derived from an EMBL/GenBank/DDBJ whole genome shotgun (WGS) entry which is preliminary data.</text>
</comment>
<organism evidence="6 7">
    <name type="scientific">Paenibacillus pectinilyticus</name>
    <dbReference type="NCBI Taxonomy" id="512399"/>
    <lineage>
        <taxon>Bacteria</taxon>
        <taxon>Bacillati</taxon>
        <taxon>Bacillota</taxon>
        <taxon>Bacilli</taxon>
        <taxon>Bacillales</taxon>
        <taxon>Paenibacillaceae</taxon>
        <taxon>Paenibacillus</taxon>
    </lineage>
</organism>
<evidence type="ECO:0000256" key="4">
    <source>
        <dbReference type="ARBA" id="ARBA00023163"/>
    </source>
</evidence>
<evidence type="ECO:0000313" key="7">
    <source>
        <dbReference type="Proteomes" id="UP000093309"/>
    </source>
</evidence>
<dbReference type="InterPro" id="IPR005119">
    <property type="entry name" value="LysR_subst-bd"/>
</dbReference>
<comment type="similarity">
    <text evidence="1">Belongs to the LysR transcriptional regulatory family.</text>
</comment>
<dbReference type="Proteomes" id="UP000093309">
    <property type="component" value="Unassembled WGS sequence"/>
</dbReference>
<name>A0A1C0ZVG4_9BACL</name>
<dbReference type="InterPro" id="IPR000847">
    <property type="entry name" value="LysR_HTH_N"/>
</dbReference>
<evidence type="ECO:0000256" key="3">
    <source>
        <dbReference type="ARBA" id="ARBA00023125"/>
    </source>
</evidence>
<dbReference type="Gene3D" id="1.10.10.10">
    <property type="entry name" value="Winged helix-like DNA-binding domain superfamily/Winged helix DNA-binding domain"/>
    <property type="match status" value="1"/>
</dbReference>